<dbReference type="EMBL" id="JBBLZC010000003">
    <property type="protein sequence ID" value="MEK0082478.1"/>
    <property type="molecule type" value="Genomic_DNA"/>
</dbReference>
<dbReference type="InterPro" id="IPR017896">
    <property type="entry name" value="4Fe4S_Fe-S-bd"/>
</dbReference>
<dbReference type="Gene3D" id="3.30.70.20">
    <property type="match status" value="2"/>
</dbReference>
<evidence type="ECO:0000259" key="6">
    <source>
        <dbReference type="PROSITE" id="PS51379"/>
    </source>
</evidence>
<reference evidence="7 8" key="1">
    <citation type="submission" date="2024-01" db="EMBL/GenBank/DDBJ databases">
        <title>Multi-omics insights into the function and evolution of sodium benzoate biodegradation pathways in Benzoatithermus flavus gen. nov., sp. nov. from hot spring.</title>
        <authorList>
            <person name="Hu C.-J."/>
            <person name="Li W.-J."/>
        </authorList>
    </citation>
    <scope>NUCLEOTIDE SEQUENCE [LARGE SCALE GENOMIC DNA]</scope>
    <source>
        <strain evidence="7 8">SYSU G07066</strain>
    </source>
</reference>
<accession>A0ABU8XMS5</accession>
<evidence type="ECO:0000256" key="1">
    <source>
        <dbReference type="ARBA" id="ARBA00022485"/>
    </source>
</evidence>
<feature type="domain" description="4Fe-4S ferredoxin-type" evidence="6">
    <location>
        <begin position="288"/>
        <end position="317"/>
    </location>
</feature>
<dbReference type="RefSeq" id="WP_418158325.1">
    <property type="nucleotide sequence ID" value="NZ_JBBLZC010000003.1"/>
</dbReference>
<feature type="region of interest" description="Disordered" evidence="5">
    <location>
        <begin position="633"/>
        <end position="669"/>
    </location>
</feature>
<gene>
    <name evidence="7" type="ORF">U1T56_04905</name>
</gene>
<dbReference type="Pfam" id="PF12838">
    <property type="entry name" value="Fer4_7"/>
    <property type="match status" value="1"/>
</dbReference>
<dbReference type="Proteomes" id="UP001375743">
    <property type="component" value="Unassembled WGS sequence"/>
</dbReference>
<dbReference type="InterPro" id="IPR017900">
    <property type="entry name" value="4Fe4S_Fe_S_CS"/>
</dbReference>
<keyword evidence="8" id="KW-1185">Reference proteome</keyword>
<organism evidence="7 8">
    <name type="scientific">Benzoatithermus flavus</name>
    <dbReference type="NCBI Taxonomy" id="3108223"/>
    <lineage>
        <taxon>Bacteria</taxon>
        <taxon>Pseudomonadati</taxon>
        <taxon>Pseudomonadota</taxon>
        <taxon>Alphaproteobacteria</taxon>
        <taxon>Geminicoccales</taxon>
        <taxon>Geminicoccaceae</taxon>
        <taxon>Benzoatithermus</taxon>
    </lineage>
</organism>
<comment type="caution">
    <text evidence="7">The sequence shown here is derived from an EMBL/GenBank/DDBJ whole genome shotgun (WGS) entry which is preliminary data.</text>
</comment>
<dbReference type="PROSITE" id="PS00198">
    <property type="entry name" value="4FE4S_FER_1"/>
    <property type="match status" value="3"/>
</dbReference>
<keyword evidence="3" id="KW-0408">Iron</keyword>
<evidence type="ECO:0000256" key="3">
    <source>
        <dbReference type="ARBA" id="ARBA00023004"/>
    </source>
</evidence>
<evidence type="ECO:0000313" key="7">
    <source>
        <dbReference type="EMBL" id="MEK0082478.1"/>
    </source>
</evidence>
<sequence>MRLDAAALERALGGAAPSTVHHQLCRAQIEAVRAAAAGGAPLLIACTQEAPLFAETLGQLEAAPPAGFVNIRERAGWSEEGTEAAPKIAALLAEAAIEVPPAPALTLKSEGRCLVVGIDDTALQAARQLASRLAPTLLLVADAEILPPRTTTFPILRGLVRGATGHLGAFKVEVTGLAPAVVSSRQHLRFGPAQAKAELEADLILDLTGGRSWFSAHAKRDGYLRPDPRDPVAVQRALFEAVELTGEFEKPRYVAFTAELCAHSRSRRTGCTRCLEQCPTGAIAPAGDHVRIDPYVCAGCGACAGVCPTGAAAYAVPSANILLERLRALLGTYRDAGGVAPVLLACEERHGEALIDAMARLGRGLPARVLPFAVTEIAQLGFETLAAAFAYGADQVVVLAPPHKRAEIGGLEATLGHIRAMLDGLGYGAERLLLLLEDDPDTVEAALWTLPRLEPVTAGDFLPMGGKRTLMRLALDQLHRTAPQPAEIVPLPAGAPFGAVVVDVAGCTLCLSCVGACPTGALLDAPDKPMLRFLEEACVQCGLCRSTCPEKVIRLEPRLAFTAAARSSRTIKEEEPALCIRCGKPFGTRSSIERIVEKLAGRSWMFQTEEQIARIRMCDDCRVISQFENARNPLAFGSRPKPRTSEDYLREREQPAAPPTHEPESESTA</sequence>
<evidence type="ECO:0000313" key="8">
    <source>
        <dbReference type="Proteomes" id="UP001375743"/>
    </source>
</evidence>
<protein>
    <submittedName>
        <fullName evidence="7">4Fe-4S binding protein</fullName>
    </submittedName>
</protein>
<proteinExistence type="predicted"/>
<dbReference type="InterPro" id="IPR050572">
    <property type="entry name" value="Fe-S_Ferredoxin"/>
</dbReference>
<dbReference type="Pfam" id="PF13237">
    <property type="entry name" value="Fer4_10"/>
    <property type="match status" value="1"/>
</dbReference>
<keyword evidence="4" id="KW-0411">Iron-sulfur</keyword>
<keyword evidence="1" id="KW-0004">4Fe-4S</keyword>
<dbReference type="PROSITE" id="PS51379">
    <property type="entry name" value="4FE4S_FER_2"/>
    <property type="match status" value="3"/>
</dbReference>
<dbReference type="SUPFAM" id="SSF54862">
    <property type="entry name" value="4Fe-4S ferredoxins"/>
    <property type="match status" value="1"/>
</dbReference>
<name>A0ABU8XMS5_9PROT</name>
<evidence type="ECO:0000256" key="5">
    <source>
        <dbReference type="SAM" id="MobiDB-lite"/>
    </source>
</evidence>
<keyword evidence="2" id="KW-0479">Metal-binding</keyword>
<feature type="domain" description="4Fe-4S ferredoxin-type" evidence="6">
    <location>
        <begin position="529"/>
        <end position="558"/>
    </location>
</feature>
<dbReference type="PANTHER" id="PTHR43687">
    <property type="entry name" value="ADENYLYLSULFATE REDUCTASE, BETA SUBUNIT"/>
    <property type="match status" value="1"/>
</dbReference>
<evidence type="ECO:0000256" key="2">
    <source>
        <dbReference type="ARBA" id="ARBA00022723"/>
    </source>
</evidence>
<dbReference type="PANTHER" id="PTHR43687:SF4">
    <property type="entry name" value="BLR5484 PROTEIN"/>
    <property type="match status" value="1"/>
</dbReference>
<feature type="compositionally biased region" description="Basic and acidic residues" evidence="5">
    <location>
        <begin position="643"/>
        <end position="654"/>
    </location>
</feature>
<feature type="domain" description="4Fe-4S ferredoxin-type" evidence="6">
    <location>
        <begin position="498"/>
        <end position="528"/>
    </location>
</feature>
<evidence type="ECO:0000256" key="4">
    <source>
        <dbReference type="ARBA" id="ARBA00023014"/>
    </source>
</evidence>